<keyword evidence="12" id="KW-1185">Reference proteome</keyword>
<organism evidence="11 12">
    <name type="scientific">Herbihabitans rhizosphaerae</name>
    <dbReference type="NCBI Taxonomy" id="1872711"/>
    <lineage>
        <taxon>Bacteria</taxon>
        <taxon>Bacillati</taxon>
        <taxon>Actinomycetota</taxon>
        <taxon>Actinomycetes</taxon>
        <taxon>Pseudonocardiales</taxon>
        <taxon>Pseudonocardiaceae</taxon>
        <taxon>Herbihabitans</taxon>
    </lineage>
</organism>
<dbReference type="RefSeq" id="WP_130346248.1">
    <property type="nucleotide sequence ID" value="NZ_SGWQ01000008.1"/>
</dbReference>
<evidence type="ECO:0000256" key="9">
    <source>
        <dbReference type="SAM" id="Phobius"/>
    </source>
</evidence>
<evidence type="ECO:0000256" key="6">
    <source>
        <dbReference type="ARBA" id="ARBA00023136"/>
    </source>
</evidence>
<comment type="caution">
    <text evidence="11">The sequence shown here is derived from an EMBL/GenBank/DDBJ whole genome shotgun (WGS) entry which is preliminary data.</text>
</comment>
<dbReference type="GO" id="GO:0005886">
    <property type="term" value="C:plasma membrane"/>
    <property type="evidence" value="ECO:0007669"/>
    <property type="project" value="TreeGrafter"/>
</dbReference>
<keyword evidence="7" id="KW-0131">Cell cycle</keyword>
<dbReference type="PANTHER" id="PTHR37820:SF1">
    <property type="entry name" value="CELL DIVISION PROTEIN FTSQ"/>
    <property type="match status" value="1"/>
</dbReference>
<dbReference type="EMBL" id="SGWQ01000008">
    <property type="protein sequence ID" value="RZS34806.1"/>
    <property type="molecule type" value="Genomic_DNA"/>
</dbReference>
<protein>
    <submittedName>
        <fullName evidence="11">Cell division protein FtsQ</fullName>
    </submittedName>
</protein>
<dbReference type="PANTHER" id="PTHR37820">
    <property type="entry name" value="CELL DIVISION PROTEIN DIVIB"/>
    <property type="match status" value="1"/>
</dbReference>
<keyword evidence="6 9" id="KW-0472">Membrane</keyword>
<dbReference type="Gene3D" id="3.10.20.310">
    <property type="entry name" value="membrane protein fhac"/>
    <property type="match status" value="1"/>
</dbReference>
<keyword evidence="2" id="KW-1003">Cell membrane</keyword>
<keyword evidence="5 9" id="KW-1133">Transmembrane helix</keyword>
<evidence type="ECO:0000256" key="4">
    <source>
        <dbReference type="ARBA" id="ARBA00022692"/>
    </source>
</evidence>
<feature type="domain" description="POTRA" evidence="10">
    <location>
        <begin position="51"/>
        <end position="119"/>
    </location>
</feature>
<accession>A0A4Q7KLI5</accession>
<evidence type="ECO:0000313" key="11">
    <source>
        <dbReference type="EMBL" id="RZS34806.1"/>
    </source>
</evidence>
<feature type="region of interest" description="Disordered" evidence="8">
    <location>
        <begin position="1"/>
        <end position="23"/>
    </location>
</feature>
<dbReference type="Pfam" id="PF03799">
    <property type="entry name" value="FtsQ_DivIB_C"/>
    <property type="match status" value="1"/>
</dbReference>
<keyword evidence="3 11" id="KW-0132">Cell division</keyword>
<evidence type="ECO:0000259" key="10">
    <source>
        <dbReference type="PROSITE" id="PS51779"/>
    </source>
</evidence>
<dbReference type="InterPro" id="IPR013685">
    <property type="entry name" value="POTRA_FtsQ_type"/>
</dbReference>
<evidence type="ECO:0000313" key="12">
    <source>
        <dbReference type="Proteomes" id="UP000294257"/>
    </source>
</evidence>
<evidence type="ECO:0000256" key="8">
    <source>
        <dbReference type="SAM" id="MobiDB-lite"/>
    </source>
</evidence>
<name>A0A4Q7KLI5_9PSEU</name>
<evidence type="ECO:0000256" key="1">
    <source>
        <dbReference type="ARBA" id="ARBA00004370"/>
    </source>
</evidence>
<dbReference type="InterPro" id="IPR005548">
    <property type="entry name" value="Cell_div_FtsQ/DivIB_C"/>
</dbReference>
<dbReference type="PROSITE" id="PS51779">
    <property type="entry name" value="POTRA"/>
    <property type="match status" value="1"/>
</dbReference>
<dbReference type="Pfam" id="PF08478">
    <property type="entry name" value="POTRA_1"/>
    <property type="match status" value="1"/>
</dbReference>
<sequence>MTTVRGSARDRARARRAADDEPPRRSSKMKVIIGLAVVTTLVCVGMFTSVLGVRSIDVTGTVSLTADEVRAAAAIEDGTPMLRLSTDEVRARVAKLPRVAEVEVERSWPSTVDIRVTERAAVAIVKSAEGTRLVDASGVNFALADEPPAGLPELKVANPTVADPATRAAVQVLAKLPDSLRAAVATVTAQTPGNVQLSLVDGRTVKWGDQNNSDRKVAVLVPLLTLKDKKVFDVATPEMATVS</sequence>
<dbReference type="OrthoDB" id="9790760at2"/>
<evidence type="ECO:0000256" key="3">
    <source>
        <dbReference type="ARBA" id="ARBA00022618"/>
    </source>
</evidence>
<evidence type="ECO:0000256" key="5">
    <source>
        <dbReference type="ARBA" id="ARBA00022989"/>
    </source>
</evidence>
<dbReference type="InterPro" id="IPR034746">
    <property type="entry name" value="POTRA"/>
</dbReference>
<evidence type="ECO:0000256" key="7">
    <source>
        <dbReference type="ARBA" id="ARBA00023306"/>
    </source>
</evidence>
<gene>
    <name evidence="11" type="ORF">EV193_108155</name>
</gene>
<dbReference type="GO" id="GO:0051301">
    <property type="term" value="P:cell division"/>
    <property type="evidence" value="ECO:0007669"/>
    <property type="project" value="UniProtKB-KW"/>
</dbReference>
<dbReference type="AlphaFoldDB" id="A0A4Q7KLI5"/>
<keyword evidence="4 9" id="KW-0812">Transmembrane</keyword>
<feature type="compositionally biased region" description="Basic and acidic residues" evidence="8">
    <location>
        <begin position="7"/>
        <end position="23"/>
    </location>
</feature>
<dbReference type="Proteomes" id="UP000294257">
    <property type="component" value="Unassembled WGS sequence"/>
</dbReference>
<proteinExistence type="predicted"/>
<evidence type="ECO:0000256" key="2">
    <source>
        <dbReference type="ARBA" id="ARBA00022475"/>
    </source>
</evidence>
<reference evidence="11 12" key="1">
    <citation type="submission" date="2019-02" db="EMBL/GenBank/DDBJ databases">
        <title>Genomic Encyclopedia of Type Strains, Phase IV (KMG-IV): sequencing the most valuable type-strain genomes for metagenomic binning, comparative biology and taxonomic classification.</title>
        <authorList>
            <person name="Goeker M."/>
        </authorList>
    </citation>
    <scope>NUCLEOTIDE SEQUENCE [LARGE SCALE GENOMIC DNA]</scope>
    <source>
        <strain evidence="11 12">DSM 101727</strain>
    </source>
</reference>
<comment type="subcellular location">
    <subcellularLocation>
        <location evidence="1">Membrane</location>
    </subcellularLocation>
</comment>
<dbReference type="InterPro" id="IPR050487">
    <property type="entry name" value="FtsQ_DivIB"/>
</dbReference>
<feature type="transmembrane region" description="Helical" evidence="9">
    <location>
        <begin position="31"/>
        <end position="53"/>
    </location>
</feature>